<evidence type="ECO:0000256" key="5">
    <source>
        <dbReference type="ARBA" id="ARBA00022984"/>
    </source>
</evidence>
<dbReference type="InterPro" id="IPR045380">
    <property type="entry name" value="LD_TPept_scaffold_dom"/>
</dbReference>
<evidence type="ECO:0000256" key="4">
    <source>
        <dbReference type="ARBA" id="ARBA00022960"/>
    </source>
</evidence>
<dbReference type="PROSITE" id="PS52029">
    <property type="entry name" value="LD_TPASE"/>
    <property type="match status" value="1"/>
</dbReference>
<dbReference type="EMBL" id="JAJADR010000001">
    <property type="protein sequence ID" value="MCB2407009.1"/>
    <property type="molecule type" value="Genomic_DNA"/>
</dbReference>
<reference evidence="10" key="1">
    <citation type="submission" date="2021-10" db="EMBL/GenBank/DDBJ databases">
        <authorList>
            <person name="Dean J.D."/>
            <person name="Kim M.K."/>
            <person name="Newey C.N."/>
            <person name="Stoker T.S."/>
            <person name="Thompson D.W."/>
            <person name="Grose J.H."/>
        </authorList>
    </citation>
    <scope>NUCLEOTIDE SEQUENCE</scope>
    <source>
        <strain evidence="10">BT178</strain>
    </source>
</reference>
<accession>A0ABS8ALH8</accession>
<gene>
    <name evidence="10" type="ORF">LGH74_03390</name>
</gene>
<keyword evidence="11" id="KW-1185">Reference proteome</keyword>
<name>A0ABS8ALH8_9BACT</name>
<evidence type="ECO:0000256" key="8">
    <source>
        <dbReference type="SAM" id="SignalP"/>
    </source>
</evidence>
<dbReference type="Gene3D" id="2.40.440.10">
    <property type="entry name" value="L,D-transpeptidase catalytic domain-like"/>
    <property type="match status" value="1"/>
</dbReference>
<evidence type="ECO:0000313" key="10">
    <source>
        <dbReference type="EMBL" id="MCB2407009.1"/>
    </source>
</evidence>
<feature type="active site" description="Proton donor/acceptor" evidence="7">
    <location>
        <position position="395"/>
    </location>
</feature>
<dbReference type="InterPro" id="IPR038063">
    <property type="entry name" value="Transpep_catalytic_dom"/>
</dbReference>
<evidence type="ECO:0000256" key="7">
    <source>
        <dbReference type="PROSITE-ProRule" id="PRU01373"/>
    </source>
</evidence>
<evidence type="ECO:0000313" key="11">
    <source>
        <dbReference type="Proteomes" id="UP001165296"/>
    </source>
</evidence>
<keyword evidence="6 7" id="KW-0961">Cell wall biogenesis/degradation</keyword>
<dbReference type="Pfam" id="PF20142">
    <property type="entry name" value="Scaffold"/>
    <property type="match status" value="1"/>
</dbReference>
<dbReference type="RefSeq" id="WP_226171962.1">
    <property type="nucleotide sequence ID" value="NZ_JAJADR010000001.1"/>
</dbReference>
<protein>
    <submittedName>
        <fullName evidence="10">L,D-transpeptidase family protein</fullName>
    </submittedName>
</protein>
<feature type="domain" description="L,D-TPase catalytic" evidence="9">
    <location>
        <begin position="263"/>
        <end position="438"/>
    </location>
</feature>
<keyword evidence="4 7" id="KW-0133">Cell shape</keyword>
<proteinExistence type="inferred from homology"/>
<comment type="similarity">
    <text evidence="2">Belongs to the YkuD family.</text>
</comment>
<evidence type="ECO:0000256" key="1">
    <source>
        <dbReference type="ARBA" id="ARBA00004752"/>
    </source>
</evidence>
<feature type="active site" description="Nucleophile" evidence="7">
    <location>
        <position position="414"/>
    </location>
</feature>
<dbReference type="CDD" id="cd16913">
    <property type="entry name" value="YkuD_like"/>
    <property type="match status" value="1"/>
</dbReference>
<dbReference type="Pfam" id="PF03734">
    <property type="entry name" value="YkuD"/>
    <property type="match status" value="1"/>
</dbReference>
<dbReference type="InterPro" id="IPR005490">
    <property type="entry name" value="LD_TPept_cat_dom"/>
</dbReference>
<sequence>MALSAFFRLFWCLPLLLAVPRCTPRATTAATEVAKALPTLFSPQALPMDVAPLIQALLDTAAGTLQERDRQLGLQAGPQVRNFYGTTYQPAWTVPADSISINAQAALALLARAADYGLRPTDYHWLRLQALRDSLHQPTTPQPHARQQAGLEVYLSDAVLRFMNDVSRGRLRPYTVSAGEIAAGHLRQPAVELRTALTTHTVPTAMLAGQPAHLEYQQLQQALARWLARPVAPASAHAHRVQYEQAALNLERWRWHALPPDSEYVLINIPAYELHLIKNSREVRTYRVVVGKPETPTPTLSSRISHFTLAPDWHVPRSIATIEMLPRLQANARYLERNGLALYNYRGQQLDPTAIAWHKVTAKSFAYSIRQAGGCENALGNIVFRFANPYAVYLHDTPMRQLFDLDARALSHGCIRLQQPMQLAAYLLRREGQVVPLPSEEECARQPRPQNVLLRQPMPLHVRYATCIAENGQLRFLPDIYHRDEAIRRALFAPVLSPTSASQPISMTKVSH</sequence>
<organism evidence="10 11">
    <name type="scientific">Hymenobacter lucidus</name>
    <dbReference type="NCBI Taxonomy" id="2880930"/>
    <lineage>
        <taxon>Bacteria</taxon>
        <taxon>Pseudomonadati</taxon>
        <taxon>Bacteroidota</taxon>
        <taxon>Cytophagia</taxon>
        <taxon>Cytophagales</taxon>
        <taxon>Hymenobacteraceae</taxon>
        <taxon>Hymenobacter</taxon>
    </lineage>
</organism>
<dbReference type="PANTHER" id="PTHR41533:SF2">
    <property type="entry name" value="BLR7131 PROTEIN"/>
    <property type="match status" value="1"/>
</dbReference>
<evidence type="ECO:0000259" key="9">
    <source>
        <dbReference type="PROSITE" id="PS52029"/>
    </source>
</evidence>
<keyword evidence="8" id="KW-0732">Signal</keyword>
<evidence type="ECO:0000256" key="2">
    <source>
        <dbReference type="ARBA" id="ARBA00005992"/>
    </source>
</evidence>
<keyword evidence="3" id="KW-0808">Transferase</keyword>
<feature type="signal peptide" evidence="8">
    <location>
        <begin position="1"/>
        <end position="17"/>
    </location>
</feature>
<feature type="chain" id="PRO_5045090232" evidence="8">
    <location>
        <begin position="18"/>
        <end position="512"/>
    </location>
</feature>
<evidence type="ECO:0000256" key="3">
    <source>
        <dbReference type="ARBA" id="ARBA00022679"/>
    </source>
</evidence>
<dbReference type="SUPFAM" id="SSF141523">
    <property type="entry name" value="L,D-transpeptidase catalytic domain-like"/>
    <property type="match status" value="1"/>
</dbReference>
<dbReference type="InterPro" id="IPR052905">
    <property type="entry name" value="LD-transpeptidase_YkuD-like"/>
</dbReference>
<comment type="caution">
    <text evidence="10">The sequence shown here is derived from an EMBL/GenBank/DDBJ whole genome shotgun (WGS) entry which is preliminary data.</text>
</comment>
<dbReference type="PANTHER" id="PTHR41533">
    <property type="entry name" value="L,D-TRANSPEPTIDASE HI_1667-RELATED"/>
    <property type="match status" value="1"/>
</dbReference>
<evidence type="ECO:0000256" key="6">
    <source>
        <dbReference type="ARBA" id="ARBA00023316"/>
    </source>
</evidence>
<dbReference type="Proteomes" id="UP001165296">
    <property type="component" value="Unassembled WGS sequence"/>
</dbReference>
<comment type="pathway">
    <text evidence="1 7">Cell wall biogenesis; peptidoglycan biosynthesis.</text>
</comment>
<keyword evidence="5 7" id="KW-0573">Peptidoglycan synthesis</keyword>